<feature type="non-terminal residue" evidence="16">
    <location>
        <position position="244"/>
    </location>
</feature>
<dbReference type="GO" id="GO:0000287">
    <property type="term" value="F:magnesium ion binding"/>
    <property type="evidence" value="ECO:0007669"/>
    <property type="project" value="InterPro"/>
</dbReference>
<dbReference type="SUPFAM" id="SSF50800">
    <property type="entry name" value="PK beta-barrel domain-like"/>
    <property type="match status" value="1"/>
</dbReference>
<evidence type="ECO:0000256" key="7">
    <source>
        <dbReference type="ARBA" id="ARBA00022723"/>
    </source>
</evidence>
<keyword evidence="12 14" id="KW-0324">Glycolysis</keyword>
<dbReference type="InterPro" id="IPR040442">
    <property type="entry name" value="Pyrv_kinase-like_dom_sf"/>
</dbReference>
<sequence>MRRAKIVCTLGPATSSPERLTELVSAGMDVARLNMSHGDHSDHEQNLASVRRAAEEVGRPVAVLADLQGPKIRLGRFASGEETLVEGALFTITTEECEGTAERCSTTYDGLPGDVTPGDRILIDDGRLMVEAVEVTDTDVLTRVVVGGPVSNNKGINLPGVAVSVPAMSEKDIDDLRWALRHGADLIALSFVRSAKDAEAVHRVMDEEGRTVPIVAKIEKPQAVENLDEIIDAFDAFMVARGDL</sequence>
<dbReference type="Gene3D" id="2.40.33.10">
    <property type="entry name" value="PK beta-barrel domain-like"/>
    <property type="match status" value="1"/>
</dbReference>
<dbReference type="GO" id="GO:0030955">
    <property type="term" value="F:potassium ion binding"/>
    <property type="evidence" value="ECO:0007669"/>
    <property type="project" value="InterPro"/>
</dbReference>
<evidence type="ECO:0000256" key="6">
    <source>
        <dbReference type="ARBA" id="ARBA00022679"/>
    </source>
</evidence>
<keyword evidence="6 14" id="KW-0808">Transferase</keyword>
<feature type="domain" description="Pyruvate kinase barrel" evidence="15">
    <location>
        <begin position="1"/>
        <end position="244"/>
    </location>
</feature>
<dbReference type="InterPro" id="IPR015806">
    <property type="entry name" value="Pyrv_Knase_insert_dom_sf"/>
</dbReference>
<reference evidence="16" key="1">
    <citation type="submission" date="2020-10" db="EMBL/GenBank/DDBJ databases">
        <authorList>
            <person name="Gilroy R."/>
        </authorList>
    </citation>
    <scope>NUCLEOTIDE SEQUENCE</scope>
    <source>
        <strain evidence="16">ChiGjej1B1-24693</strain>
    </source>
</reference>
<evidence type="ECO:0000313" key="16">
    <source>
        <dbReference type="EMBL" id="HIT74658.1"/>
    </source>
</evidence>
<name>A0A9D1KMV5_9ACTN</name>
<comment type="catalytic activity">
    <reaction evidence="14">
        <text>pyruvate + ATP = phosphoenolpyruvate + ADP + H(+)</text>
        <dbReference type="Rhea" id="RHEA:18157"/>
        <dbReference type="ChEBI" id="CHEBI:15361"/>
        <dbReference type="ChEBI" id="CHEBI:15378"/>
        <dbReference type="ChEBI" id="CHEBI:30616"/>
        <dbReference type="ChEBI" id="CHEBI:58702"/>
        <dbReference type="ChEBI" id="CHEBI:456216"/>
        <dbReference type="EC" id="2.7.1.40"/>
    </reaction>
</comment>
<evidence type="ECO:0000256" key="5">
    <source>
        <dbReference type="ARBA" id="ARBA00018587"/>
    </source>
</evidence>
<evidence type="ECO:0000256" key="14">
    <source>
        <dbReference type="RuleBase" id="RU000504"/>
    </source>
</evidence>
<keyword evidence="13 16" id="KW-0670">Pyruvate</keyword>
<dbReference type="GO" id="GO:0016301">
    <property type="term" value="F:kinase activity"/>
    <property type="evidence" value="ECO:0007669"/>
    <property type="project" value="UniProtKB-KW"/>
</dbReference>
<evidence type="ECO:0000256" key="12">
    <source>
        <dbReference type="ARBA" id="ARBA00023152"/>
    </source>
</evidence>
<dbReference type="Gene3D" id="3.20.20.60">
    <property type="entry name" value="Phosphoenolpyruvate-binding domains"/>
    <property type="match status" value="1"/>
</dbReference>
<comment type="cofactor">
    <cofactor evidence="1">
        <name>K(+)</name>
        <dbReference type="ChEBI" id="CHEBI:29103"/>
    </cofactor>
</comment>
<evidence type="ECO:0000256" key="4">
    <source>
        <dbReference type="ARBA" id="ARBA00012142"/>
    </source>
</evidence>
<dbReference type="Pfam" id="PF00224">
    <property type="entry name" value="PK"/>
    <property type="match status" value="1"/>
</dbReference>
<dbReference type="FunFam" id="2.40.33.10:FF:000001">
    <property type="entry name" value="Pyruvate kinase"/>
    <property type="match status" value="1"/>
</dbReference>
<keyword evidence="10" id="KW-0067">ATP-binding</keyword>
<proteinExistence type="inferred from homology"/>
<dbReference type="EC" id="2.7.1.40" evidence="4 14"/>
<evidence type="ECO:0000256" key="3">
    <source>
        <dbReference type="ARBA" id="ARBA00008663"/>
    </source>
</evidence>
<dbReference type="InterPro" id="IPR018209">
    <property type="entry name" value="Pyrv_Knase_AS"/>
</dbReference>
<dbReference type="InterPro" id="IPR011037">
    <property type="entry name" value="Pyrv_Knase-like_insert_dom_sf"/>
</dbReference>
<dbReference type="InterPro" id="IPR015793">
    <property type="entry name" value="Pyrv_Knase_brl"/>
</dbReference>
<keyword evidence="7" id="KW-0479">Metal-binding</keyword>
<gene>
    <name evidence="16" type="ORF">IAA98_03650</name>
</gene>
<keyword evidence="8" id="KW-0547">Nucleotide-binding</keyword>
<evidence type="ECO:0000256" key="8">
    <source>
        <dbReference type="ARBA" id="ARBA00022741"/>
    </source>
</evidence>
<protein>
    <recommendedName>
        <fullName evidence="5 14">Pyruvate kinase</fullName>
        <ecNumber evidence="4 14">2.7.1.40</ecNumber>
    </recommendedName>
</protein>
<dbReference type="GO" id="GO:0005524">
    <property type="term" value="F:ATP binding"/>
    <property type="evidence" value="ECO:0007669"/>
    <property type="project" value="UniProtKB-KW"/>
</dbReference>
<dbReference type="InterPro" id="IPR015813">
    <property type="entry name" value="Pyrv/PenolPyrv_kinase-like_dom"/>
</dbReference>
<dbReference type="PANTHER" id="PTHR11817">
    <property type="entry name" value="PYRUVATE KINASE"/>
    <property type="match status" value="1"/>
</dbReference>
<dbReference type="GO" id="GO:0004743">
    <property type="term" value="F:pyruvate kinase activity"/>
    <property type="evidence" value="ECO:0007669"/>
    <property type="project" value="UniProtKB-EC"/>
</dbReference>
<comment type="caution">
    <text evidence="16">The sequence shown here is derived from an EMBL/GenBank/DDBJ whole genome shotgun (WGS) entry which is preliminary data.</text>
</comment>
<evidence type="ECO:0000259" key="15">
    <source>
        <dbReference type="Pfam" id="PF00224"/>
    </source>
</evidence>
<keyword evidence="9 14" id="KW-0418">Kinase</keyword>
<dbReference type="AlphaFoldDB" id="A0A9D1KMV5"/>
<dbReference type="SUPFAM" id="SSF51621">
    <property type="entry name" value="Phosphoenolpyruvate/pyruvate domain"/>
    <property type="match status" value="1"/>
</dbReference>
<evidence type="ECO:0000313" key="17">
    <source>
        <dbReference type="Proteomes" id="UP000886842"/>
    </source>
</evidence>
<evidence type="ECO:0000256" key="1">
    <source>
        <dbReference type="ARBA" id="ARBA00001958"/>
    </source>
</evidence>
<dbReference type="PRINTS" id="PR01050">
    <property type="entry name" value="PYRUVTKNASE"/>
</dbReference>
<keyword evidence="11 14" id="KW-0460">Magnesium</keyword>
<accession>A0A9D1KMV5</accession>
<comment type="similarity">
    <text evidence="3 14">Belongs to the pyruvate kinase family.</text>
</comment>
<evidence type="ECO:0000256" key="2">
    <source>
        <dbReference type="ARBA" id="ARBA00004997"/>
    </source>
</evidence>
<organism evidence="16 17">
    <name type="scientific">Candidatus Avipropionibacterium avicola</name>
    <dbReference type="NCBI Taxonomy" id="2840701"/>
    <lineage>
        <taxon>Bacteria</taxon>
        <taxon>Bacillati</taxon>
        <taxon>Actinomycetota</taxon>
        <taxon>Actinomycetes</taxon>
        <taxon>Propionibacteriales</taxon>
        <taxon>Propionibacteriaceae</taxon>
        <taxon>Propionibacteriaceae incertae sedis</taxon>
        <taxon>Candidatus Avipropionibacterium</taxon>
    </lineage>
</organism>
<dbReference type="InterPro" id="IPR001697">
    <property type="entry name" value="Pyr_Knase"/>
</dbReference>
<dbReference type="Proteomes" id="UP000886842">
    <property type="component" value="Unassembled WGS sequence"/>
</dbReference>
<evidence type="ECO:0000256" key="11">
    <source>
        <dbReference type="ARBA" id="ARBA00022842"/>
    </source>
</evidence>
<comment type="pathway">
    <text evidence="2 14">Carbohydrate degradation; glycolysis; pyruvate from D-glyceraldehyde 3-phosphate: step 5/5.</text>
</comment>
<evidence type="ECO:0000256" key="9">
    <source>
        <dbReference type="ARBA" id="ARBA00022777"/>
    </source>
</evidence>
<dbReference type="EMBL" id="DVLP01000102">
    <property type="protein sequence ID" value="HIT74658.1"/>
    <property type="molecule type" value="Genomic_DNA"/>
</dbReference>
<dbReference type="PROSITE" id="PS00110">
    <property type="entry name" value="PYRUVATE_KINASE"/>
    <property type="match status" value="1"/>
</dbReference>
<evidence type="ECO:0000256" key="10">
    <source>
        <dbReference type="ARBA" id="ARBA00022840"/>
    </source>
</evidence>
<reference evidence="16" key="2">
    <citation type="journal article" date="2021" name="PeerJ">
        <title>Extensive microbial diversity within the chicken gut microbiome revealed by metagenomics and culture.</title>
        <authorList>
            <person name="Gilroy R."/>
            <person name="Ravi A."/>
            <person name="Getino M."/>
            <person name="Pursley I."/>
            <person name="Horton D.L."/>
            <person name="Alikhan N.F."/>
            <person name="Baker D."/>
            <person name="Gharbi K."/>
            <person name="Hall N."/>
            <person name="Watson M."/>
            <person name="Adriaenssens E.M."/>
            <person name="Foster-Nyarko E."/>
            <person name="Jarju S."/>
            <person name="Secka A."/>
            <person name="Antonio M."/>
            <person name="Oren A."/>
            <person name="Chaudhuri R.R."/>
            <person name="La Ragione R."/>
            <person name="Hildebrand F."/>
            <person name="Pallen M.J."/>
        </authorList>
    </citation>
    <scope>NUCLEOTIDE SEQUENCE</scope>
    <source>
        <strain evidence="16">ChiGjej1B1-24693</strain>
    </source>
</reference>
<evidence type="ECO:0000256" key="13">
    <source>
        <dbReference type="ARBA" id="ARBA00023317"/>
    </source>
</evidence>